<dbReference type="Gene3D" id="2.40.440.10">
    <property type="entry name" value="L,D-transpeptidase catalytic domain-like"/>
    <property type="match status" value="1"/>
</dbReference>
<evidence type="ECO:0000256" key="5">
    <source>
        <dbReference type="ARBA" id="ARBA00022960"/>
    </source>
</evidence>
<dbReference type="PANTHER" id="PTHR30582">
    <property type="entry name" value="L,D-TRANSPEPTIDASE"/>
    <property type="match status" value="1"/>
</dbReference>
<feature type="active site" description="Proton donor/acceptor" evidence="13">
    <location>
        <position position="309"/>
    </location>
</feature>
<evidence type="ECO:0000256" key="3">
    <source>
        <dbReference type="ARBA" id="ARBA00022679"/>
    </source>
</evidence>
<dbReference type="Gene3D" id="2.60.40.3710">
    <property type="match status" value="1"/>
</dbReference>
<sequence>MISVPVAATVLACSGPAPMATPPNDLAGQVDVRPADGSEKVDPDREITVDTRAKGSRITDVVVTDASGRQVRGRLSPRGEHWRSNTSLAAGVRYTVRVQLITREGDTGLGAFGFTTAPADKLLRATFGPEGKRYGVGQPITAQLSHKVSDRAARAVVERGLRVSSHPQHTGRWYWVDDRTLHYRPREYWPAHATVTVHSNLHGVRIQEGLHGGSSRPLSFTTGDRVEAVVDAAAHRMTVHRNGRTVRSIPVTTGKPGFATRNGTKVVLSQEETVRMTGSSIGIPAGSADSYDLQVRWATRVTWSGEYVHAAPWSTGNHGVANVSHGCTGMGTEAARWFFNLVRPGDLITVINSEGEQMTPFDNGFGDWNLTWEQWRRGSAVEQETALRESTAPARLSPQTT</sequence>
<comment type="pathway">
    <text evidence="1 13">Cell wall biogenesis; peptidoglycan biosynthesis.</text>
</comment>
<reference evidence="17 18" key="1">
    <citation type="submission" date="2015-10" db="EMBL/GenBank/DDBJ databases">
        <title>Draft genome sequence of pyrrolomycin-producing Streptomyces vitaminophilus.</title>
        <authorList>
            <person name="Graham D.E."/>
            <person name="Mahan K.M."/>
            <person name="Klingeman D.M."/>
            <person name="Hettich R.L."/>
            <person name="Parry R.J."/>
        </authorList>
    </citation>
    <scope>NUCLEOTIDE SEQUENCE [LARGE SCALE GENOMIC DNA]</scope>
    <source>
        <strain evidence="17 18">ATCC 31673</strain>
    </source>
</reference>
<dbReference type="GO" id="GO:0008360">
    <property type="term" value="P:regulation of cell shape"/>
    <property type="evidence" value="ECO:0007669"/>
    <property type="project" value="UniProtKB-UniRule"/>
</dbReference>
<comment type="pathway">
    <text evidence="12">Glycan biosynthesis.</text>
</comment>
<dbReference type="GO" id="GO:0018104">
    <property type="term" value="P:peptidoglycan-protein cross-linking"/>
    <property type="evidence" value="ECO:0007669"/>
    <property type="project" value="TreeGrafter"/>
</dbReference>
<dbReference type="GO" id="GO:0071555">
    <property type="term" value="P:cell wall organization"/>
    <property type="evidence" value="ECO:0007669"/>
    <property type="project" value="UniProtKB-UniRule"/>
</dbReference>
<dbReference type="PROSITE" id="PS52029">
    <property type="entry name" value="LD_TPASE"/>
    <property type="match status" value="1"/>
</dbReference>
<dbReference type="STRING" id="76728.AQ490_18325"/>
<dbReference type="UniPathway" id="UPA00219"/>
<evidence type="ECO:0000256" key="1">
    <source>
        <dbReference type="ARBA" id="ARBA00004752"/>
    </source>
</evidence>
<evidence type="ECO:0000256" key="8">
    <source>
        <dbReference type="ARBA" id="ARBA00023139"/>
    </source>
</evidence>
<keyword evidence="2" id="KW-1003">Cell membrane</keyword>
<evidence type="ECO:0000256" key="7">
    <source>
        <dbReference type="ARBA" id="ARBA00023136"/>
    </source>
</evidence>
<keyword evidence="7" id="KW-0472">Membrane</keyword>
<dbReference type="Pfam" id="PF03734">
    <property type="entry name" value="YkuD"/>
    <property type="match status" value="1"/>
</dbReference>
<dbReference type="GO" id="GO:0016746">
    <property type="term" value="F:acyltransferase activity"/>
    <property type="evidence" value="ECO:0007669"/>
    <property type="project" value="UniProtKB-KW"/>
</dbReference>
<evidence type="ECO:0000256" key="15">
    <source>
        <dbReference type="SAM" id="SignalP"/>
    </source>
</evidence>
<dbReference type="CDD" id="cd16913">
    <property type="entry name" value="YkuD_like"/>
    <property type="match status" value="1"/>
</dbReference>
<dbReference type="GO" id="GO:0005576">
    <property type="term" value="C:extracellular region"/>
    <property type="evidence" value="ECO:0007669"/>
    <property type="project" value="TreeGrafter"/>
</dbReference>
<evidence type="ECO:0000256" key="4">
    <source>
        <dbReference type="ARBA" id="ARBA00022729"/>
    </source>
</evidence>
<dbReference type="eggNOG" id="COG1376">
    <property type="taxonomic scope" value="Bacteria"/>
</dbReference>
<evidence type="ECO:0000256" key="11">
    <source>
        <dbReference type="ARBA" id="ARBA00023316"/>
    </source>
</evidence>
<organism evidence="17 18">
    <name type="scientific">Wenjunlia vitaminophila</name>
    <name type="common">Streptomyces vitaminophilus</name>
    <dbReference type="NCBI Taxonomy" id="76728"/>
    <lineage>
        <taxon>Bacteria</taxon>
        <taxon>Bacillati</taxon>
        <taxon>Actinomycetota</taxon>
        <taxon>Actinomycetes</taxon>
        <taxon>Kitasatosporales</taxon>
        <taxon>Streptomycetaceae</taxon>
        <taxon>Wenjunlia</taxon>
    </lineage>
</organism>
<dbReference type="Proteomes" id="UP000050867">
    <property type="component" value="Unassembled WGS sequence"/>
</dbReference>
<evidence type="ECO:0000256" key="2">
    <source>
        <dbReference type="ARBA" id="ARBA00022475"/>
    </source>
</evidence>
<evidence type="ECO:0000256" key="6">
    <source>
        <dbReference type="ARBA" id="ARBA00022984"/>
    </source>
</evidence>
<dbReference type="Gene3D" id="2.60.40.3780">
    <property type="match status" value="1"/>
</dbReference>
<keyword evidence="18" id="KW-1185">Reference proteome</keyword>
<name>A0A0T6LV39_WENVI</name>
<keyword evidence="4 15" id="KW-0732">Signal</keyword>
<dbReference type="PANTHER" id="PTHR30582:SF2">
    <property type="entry name" value="L,D-TRANSPEPTIDASE YCIB-RELATED"/>
    <property type="match status" value="1"/>
</dbReference>
<dbReference type="AlphaFoldDB" id="A0A0T6LV39"/>
<evidence type="ECO:0000256" key="13">
    <source>
        <dbReference type="PROSITE-ProRule" id="PRU01373"/>
    </source>
</evidence>
<gene>
    <name evidence="17" type="ORF">AQ490_18325</name>
</gene>
<accession>A0A0T6LV39</accession>
<keyword evidence="6 13" id="KW-0573">Peptidoglycan synthesis</keyword>
<dbReference type="EMBL" id="LLZU01000009">
    <property type="protein sequence ID" value="KRV49924.1"/>
    <property type="molecule type" value="Genomic_DNA"/>
</dbReference>
<dbReference type="Pfam" id="PF17964">
    <property type="entry name" value="Big_10"/>
    <property type="match status" value="1"/>
</dbReference>
<keyword evidence="5 13" id="KW-0133">Cell shape</keyword>
<dbReference type="InterPro" id="IPR041280">
    <property type="entry name" value="Big_10"/>
</dbReference>
<evidence type="ECO:0000313" key="17">
    <source>
        <dbReference type="EMBL" id="KRV49924.1"/>
    </source>
</evidence>
<evidence type="ECO:0000313" key="18">
    <source>
        <dbReference type="Proteomes" id="UP000050867"/>
    </source>
</evidence>
<dbReference type="GO" id="GO:0071972">
    <property type="term" value="F:peptidoglycan L,D-transpeptidase activity"/>
    <property type="evidence" value="ECO:0007669"/>
    <property type="project" value="TreeGrafter"/>
</dbReference>
<keyword evidence="8" id="KW-0564">Palmitate</keyword>
<keyword evidence="9" id="KW-0449">Lipoprotein</keyword>
<dbReference type="FunFam" id="2.40.440.10:FF:000005">
    <property type="entry name" value="L,D-transpeptidase 2"/>
    <property type="match status" value="1"/>
</dbReference>
<feature type="domain" description="L,D-TPase catalytic" evidence="16">
    <location>
        <begin position="226"/>
        <end position="351"/>
    </location>
</feature>
<feature type="region of interest" description="Disordered" evidence="14">
    <location>
        <begin position="382"/>
        <end position="401"/>
    </location>
</feature>
<evidence type="ECO:0000256" key="12">
    <source>
        <dbReference type="ARBA" id="ARBA00060592"/>
    </source>
</evidence>
<evidence type="ECO:0000259" key="16">
    <source>
        <dbReference type="PROSITE" id="PS52029"/>
    </source>
</evidence>
<dbReference type="SUPFAM" id="SSF141523">
    <property type="entry name" value="L,D-transpeptidase catalytic domain-like"/>
    <property type="match status" value="1"/>
</dbReference>
<proteinExistence type="predicted"/>
<feature type="chain" id="PRO_5006670726" description="L,D-TPase catalytic domain-containing protein" evidence="15">
    <location>
        <begin position="20"/>
        <end position="401"/>
    </location>
</feature>
<feature type="active site" description="Nucleophile" evidence="13">
    <location>
        <position position="327"/>
    </location>
</feature>
<keyword evidence="10" id="KW-0012">Acyltransferase</keyword>
<dbReference type="InterPro" id="IPR005490">
    <property type="entry name" value="LD_TPept_cat_dom"/>
</dbReference>
<protein>
    <recommendedName>
        <fullName evidence="16">L,D-TPase catalytic domain-containing protein</fullName>
    </recommendedName>
</protein>
<dbReference type="InterPro" id="IPR038063">
    <property type="entry name" value="Transpep_catalytic_dom"/>
</dbReference>
<keyword evidence="11 13" id="KW-0961">Cell wall biogenesis/degradation</keyword>
<comment type="caution">
    <text evidence="17">The sequence shown here is derived from an EMBL/GenBank/DDBJ whole genome shotgun (WGS) entry which is preliminary data.</text>
</comment>
<keyword evidence="3" id="KW-0808">Transferase</keyword>
<feature type="signal peptide" evidence="15">
    <location>
        <begin position="1"/>
        <end position="19"/>
    </location>
</feature>
<evidence type="ECO:0000256" key="10">
    <source>
        <dbReference type="ARBA" id="ARBA00023315"/>
    </source>
</evidence>
<evidence type="ECO:0000256" key="14">
    <source>
        <dbReference type="SAM" id="MobiDB-lite"/>
    </source>
</evidence>
<dbReference type="InterPro" id="IPR050979">
    <property type="entry name" value="LD-transpeptidase"/>
</dbReference>
<evidence type="ECO:0000256" key="9">
    <source>
        <dbReference type="ARBA" id="ARBA00023288"/>
    </source>
</evidence>